<dbReference type="EMBL" id="GBRH01221118">
    <property type="protein sequence ID" value="JAD76777.1"/>
    <property type="molecule type" value="Transcribed_RNA"/>
</dbReference>
<proteinExistence type="predicted"/>
<dbReference type="AlphaFoldDB" id="A0A0A9CZ50"/>
<name>A0A0A9CZ50_ARUDO</name>
<keyword evidence="1" id="KW-0732">Signal</keyword>
<evidence type="ECO:0000256" key="1">
    <source>
        <dbReference type="SAM" id="SignalP"/>
    </source>
</evidence>
<reference evidence="2" key="1">
    <citation type="submission" date="2014-09" db="EMBL/GenBank/DDBJ databases">
        <authorList>
            <person name="Magalhaes I.L.F."/>
            <person name="Oliveira U."/>
            <person name="Santos F.R."/>
            <person name="Vidigal T.H.D.A."/>
            <person name="Brescovit A.D."/>
            <person name="Santos A.J."/>
        </authorList>
    </citation>
    <scope>NUCLEOTIDE SEQUENCE</scope>
    <source>
        <tissue evidence="2">Shoot tissue taken approximately 20 cm above the soil surface</tissue>
    </source>
</reference>
<protein>
    <recommendedName>
        <fullName evidence="3">Secreted protein</fullName>
    </recommendedName>
</protein>
<feature type="signal peptide" evidence="1">
    <location>
        <begin position="1"/>
        <end position="30"/>
    </location>
</feature>
<accession>A0A0A9CZ50</accession>
<sequence>MCLRTVEASEGMCLVKSLVSFLLLHPFVFSVSSLGVTQATGGTICTTAHHSTAGTATPPQCRTLTCMPLHMVHILSTATSSW</sequence>
<feature type="chain" id="PRO_5002044712" description="Secreted protein" evidence="1">
    <location>
        <begin position="31"/>
        <end position="82"/>
    </location>
</feature>
<evidence type="ECO:0008006" key="3">
    <source>
        <dbReference type="Google" id="ProtNLM"/>
    </source>
</evidence>
<evidence type="ECO:0000313" key="2">
    <source>
        <dbReference type="EMBL" id="JAD76777.1"/>
    </source>
</evidence>
<organism evidence="2">
    <name type="scientific">Arundo donax</name>
    <name type="common">Giant reed</name>
    <name type="synonym">Donax arundinaceus</name>
    <dbReference type="NCBI Taxonomy" id="35708"/>
    <lineage>
        <taxon>Eukaryota</taxon>
        <taxon>Viridiplantae</taxon>
        <taxon>Streptophyta</taxon>
        <taxon>Embryophyta</taxon>
        <taxon>Tracheophyta</taxon>
        <taxon>Spermatophyta</taxon>
        <taxon>Magnoliopsida</taxon>
        <taxon>Liliopsida</taxon>
        <taxon>Poales</taxon>
        <taxon>Poaceae</taxon>
        <taxon>PACMAD clade</taxon>
        <taxon>Arundinoideae</taxon>
        <taxon>Arundineae</taxon>
        <taxon>Arundo</taxon>
    </lineage>
</organism>
<reference evidence="2" key="2">
    <citation type="journal article" date="2015" name="Data Brief">
        <title>Shoot transcriptome of the giant reed, Arundo donax.</title>
        <authorList>
            <person name="Barrero R.A."/>
            <person name="Guerrero F.D."/>
            <person name="Moolhuijzen P."/>
            <person name="Goolsby J.A."/>
            <person name="Tidwell J."/>
            <person name="Bellgard S.E."/>
            <person name="Bellgard M.I."/>
        </authorList>
    </citation>
    <scope>NUCLEOTIDE SEQUENCE</scope>
    <source>
        <tissue evidence="2">Shoot tissue taken approximately 20 cm above the soil surface</tissue>
    </source>
</reference>